<gene>
    <name evidence="3" type="ORF">COY66_00185</name>
</gene>
<dbReference type="InterPro" id="IPR011042">
    <property type="entry name" value="6-blade_b-propeller_TolB-like"/>
</dbReference>
<dbReference type="Pfam" id="PF08308">
    <property type="entry name" value="PEGA"/>
    <property type="match status" value="1"/>
</dbReference>
<protein>
    <recommendedName>
        <fullName evidence="2">PEGA domain-containing protein</fullName>
    </recommendedName>
</protein>
<proteinExistence type="predicted"/>
<evidence type="ECO:0000313" key="3">
    <source>
        <dbReference type="EMBL" id="PIY97302.1"/>
    </source>
</evidence>
<comment type="caution">
    <text evidence="3">The sequence shown here is derived from an EMBL/GenBank/DDBJ whole genome shotgun (WGS) entry which is preliminary data.</text>
</comment>
<dbReference type="SUPFAM" id="SSF82171">
    <property type="entry name" value="DPP6 N-terminal domain-like"/>
    <property type="match status" value="1"/>
</dbReference>
<keyword evidence="1" id="KW-1133">Transmembrane helix</keyword>
<organism evidence="3 4">
    <name type="scientific">Candidatus Kerfeldbacteria bacterium CG_4_10_14_0_8_um_filter_42_10</name>
    <dbReference type="NCBI Taxonomy" id="2014248"/>
    <lineage>
        <taxon>Bacteria</taxon>
        <taxon>Candidatus Kerfeldiibacteriota</taxon>
    </lineage>
</organism>
<name>A0A2M7RL40_9BACT</name>
<reference evidence="3 4" key="1">
    <citation type="submission" date="2017-09" db="EMBL/GenBank/DDBJ databases">
        <title>Depth-based differentiation of microbial function through sediment-hosted aquifers and enrichment of novel symbionts in the deep terrestrial subsurface.</title>
        <authorList>
            <person name="Probst A.J."/>
            <person name="Ladd B."/>
            <person name="Jarett J.K."/>
            <person name="Geller-Mcgrath D.E."/>
            <person name="Sieber C.M."/>
            <person name="Emerson J.B."/>
            <person name="Anantharaman K."/>
            <person name="Thomas B.C."/>
            <person name="Malmstrom R."/>
            <person name="Stieglmeier M."/>
            <person name="Klingl A."/>
            <person name="Woyke T."/>
            <person name="Ryan C.M."/>
            <person name="Banfield J.F."/>
        </authorList>
    </citation>
    <scope>NUCLEOTIDE SEQUENCE [LARGE SCALE GENOMIC DNA]</scope>
    <source>
        <strain evidence="3">CG_4_10_14_0_8_um_filter_42_10</strain>
    </source>
</reference>
<keyword evidence="1" id="KW-0472">Membrane</keyword>
<keyword evidence="1" id="KW-0812">Transmembrane</keyword>
<dbReference type="Gene3D" id="2.120.10.30">
    <property type="entry name" value="TolB, C-terminal domain"/>
    <property type="match status" value="1"/>
</dbReference>
<dbReference type="Proteomes" id="UP000230779">
    <property type="component" value="Unassembled WGS sequence"/>
</dbReference>
<feature type="domain" description="PEGA" evidence="2">
    <location>
        <begin position="44"/>
        <end position="104"/>
    </location>
</feature>
<accession>A0A2M7RL40</accession>
<sequence length="450" mass="52019">MELKYRRIYAYSVIAIFVIIAPILILYTKGYRYDFKKNQIVKTGVLNIDSNPRDASIVLNGKLVKKKTQAVVKNLPPQEYQIAIEKDGYYAWEKELPVFPNQATLTNRITLFKKNTPALLSEENVSQFKVSPDYSLIAYLAKNEKERLVLVVKRLSDSHEIARLPLAKAAGYSISFSENQNYLFLHNKQDDKNEYQIVFLKSNQLPLPLSEISNLDFSKIKAPIENNIIYGLSNGKLYEMDLSRNSSRLLIDDSIQDFTVTSKNLYYIHHANEKCLAKKANLNGKFEIQELLTVACKENYFLDNGPNNFLTFLDNNHHLFLIEIQGELSLNLKQLDQNVMGFNWSADQKKLLLYNEFEIWVLDTETEEQELLIRSSEKIENAVWNYDSEWIVLYQSGTIKAIELDGRDKRNIIDLVSCPNSNFAIDFKQARIILNGISDDPARLYQLELR</sequence>
<evidence type="ECO:0000313" key="4">
    <source>
        <dbReference type="Proteomes" id="UP000230779"/>
    </source>
</evidence>
<evidence type="ECO:0000256" key="1">
    <source>
        <dbReference type="SAM" id="Phobius"/>
    </source>
</evidence>
<dbReference type="EMBL" id="PFMD01000002">
    <property type="protein sequence ID" value="PIY97302.1"/>
    <property type="molecule type" value="Genomic_DNA"/>
</dbReference>
<dbReference type="AlphaFoldDB" id="A0A2M7RL40"/>
<feature type="transmembrane region" description="Helical" evidence="1">
    <location>
        <begin position="9"/>
        <end position="27"/>
    </location>
</feature>
<dbReference type="InterPro" id="IPR013229">
    <property type="entry name" value="PEGA"/>
</dbReference>
<evidence type="ECO:0000259" key="2">
    <source>
        <dbReference type="Pfam" id="PF08308"/>
    </source>
</evidence>